<reference evidence="4" key="2">
    <citation type="submission" date="2022-06" db="EMBL/GenBank/DDBJ databases">
        <authorList>
            <person name="Holder M.E."/>
            <person name="Ajami N.J."/>
            <person name="Petrosino J.F."/>
        </authorList>
    </citation>
    <scope>NUCLEOTIDE SEQUENCE</scope>
    <source>
        <strain evidence="4">RMA 8861</strain>
    </source>
</reference>
<dbReference type="EMBL" id="CP099799">
    <property type="protein sequence ID" value="USS01281.1"/>
    <property type="molecule type" value="Genomic_DNA"/>
</dbReference>
<dbReference type="GO" id="GO:0005507">
    <property type="term" value="F:copper ion binding"/>
    <property type="evidence" value="ECO:0007669"/>
    <property type="project" value="TreeGrafter"/>
</dbReference>
<dbReference type="GO" id="GO:0005737">
    <property type="term" value="C:cytoplasm"/>
    <property type="evidence" value="ECO:0007669"/>
    <property type="project" value="UniProtKB-SubCell"/>
</dbReference>
<keyword evidence="2" id="KW-0963">Cytoplasm</keyword>
<dbReference type="InterPro" id="IPR005627">
    <property type="entry name" value="CutC-like"/>
</dbReference>
<dbReference type="Gene3D" id="3.20.20.380">
    <property type="entry name" value="Copper homeostasis (CutC) domain"/>
    <property type="match status" value="1"/>
</dbReference>
<comment type="subcellular location">
    <subcellularLocation>
        <location evidence="2">Cytoplasm</location>
    </subcellularLocation>
</comment>
<dbReference type="Proteomes" id="UP000280586">
    <property type="component" value="Chromosome"/>
</dbReference>
<name>A0A9N7JN09_CLOSE</name>
<evidence type="ECO:0000313" key="4">
    <source>
        <dbReference type="EMBL" id="USS01281.1"/>
    </source>
</evidence>
<evidence type="ECO:0000256" key="2">
    <source>
        <dbReference type="HAMAP-Rule" id="MF_00795"/>
    </source>
</evidence>
<evidence type="ECO:0000313" key="3">
    <source>
        <dbReference type="EMBL" id="AYE34687.1"/>
    </source>
</evidence>
<organism evidence="3 5">
    <name type="scientific">Clostridium septicum</name>
    <dbReference type="NCBI Taxonomy" id="1504"/>
    <lineage>
        <taxon>Bacteria</taxon>
        <taxon>Bacillati</taxon>
        <taxon>Bacillota</taxon>
        <taxon>Clostridia</taxon>
        <taxon>Eubacteriales</taxon>
        <taxon>Clostridiaceae</taxon>
        <taxon>Clostridium</taxon>
    </lineage>
</organism>
<evidence type="ECO:0000313" key="5">
    <source>
        <dbReference type="Proteomes" id="UP000280586"/>
    </source>
</evidence>
<dbReference type="GeneID" id="303560983"/>
<dbReference type="SUPFAM" id="SSF110395">
    <property type="entry name" value="CutC-like"/>
    <property type="match status" value="1"/>
</dbReference>
<dbReference type="HAMAP" id="MF_00795">
    <property type="entry name" value="CutC"/>
    <property type="match status" value="1"/>
</dbReference>
<reference evidence="3 5" key="1">
    <citation type="submission" date="2017-09" db="EMBL/GenBank/DDBJ databases">
        <authorList>
            <person name="Thomas P."/>
            <person name="Seyboldt C."/>
        </authorList>
    </citation>
    <scope>NUCLEOTIDE SEQUENCE [LARGE SCALE GENOMIC DNA]</scope>
    <source>
        <strain evidence="3 5">DSM 7534</strain>
    </source>
</reference>
<dbReference type="EMBL" id="CP023671">
    <property type="protein sequence ID" value="AYE34687.1"/>
    <property type="molecule type" value="Genomic_DNA"/>
</dbReference>
<gene>
    <name evidence="2" type="primary">cutC</name>
    <name evidence="3" type="ORF">CP523_09860</name>
    <name evidence="4" type="ORF">NH397_02200</name>
</gene>
<comment type="similarity">
    <text evidence="1 2">Belongs to the CutC family.</text>
</comment>
<accession>A0A9N7JN09</accession>
<evidence type="ECO:0000256" key="1">
    <source>
        <dbReference type="ARBA" id="ARBA00007768"/>
    </source>
</evidence>
<dbReference type="RefSeq" id="WP_066676755.1">
    <property type="nucleotide sequence ID" value="NZ_CABMIZ010000018.1"/>
</dbReference>
<dbReference type="KEGG" id="csep:CP523_09860"/>
<dbReference type="Pfam" id="PF03932">
    <property type="entry name" value="CutC"/>
    <property type="match status" value="1"/>
</dbReference>
<dbReference type="InterPro" id="IPR036822">
    <property type="entry name" value="CutC-like_dom_sf"/>
</dbReference>
<evidence type="ECO:0000313" key="6">
    <source>
        <dbReference type="Proteomes" id="UP001055437"/>
    </source>
</evidence>
<comment type="caution">
    <text evidence="2">Once thought to be involved in copper homeostasis, experiments in E.coli have shown this is not the case.</text>
</comment>
<keyword evidence="6" id="KW-1185">Reference proteome</keyword>
<protein>
    <recommendedName>
        <fullName evidence="2">PF03932 family protein CutC</fullName>
    </recommendedName>
</protein>
<proteinExistence type="inferred from homology"/>
<dbReference type="PANTHER" id="PTHR12598">
    <property type="entry name" value="COPPER HOMEOSTASIS PROTEIN CUTC"/>
    <property type="match status" value="1"/>
</dbReference>
<dbReference type="OrthoDB" id="9815677at2"/>
<dbReference type="PANTHER" id="PTHR12598:SF0">
    <property type="entry name" value="COPPER HOMEOSTASIS PROTEIN CUTC HOMOLOG"/>
    <property type="match status" value="1"/>
</dbReference>
<sequence>MIFECCVGCYEDAKIAEKRGANRIELCDNLLEGGTTPSYGTIRAAVENINIPINVIIRPRGGNFTYTQDEKNIMYNDIKLCKDLGVNAIVIGSLTNDNKIDKEFVKKAKELAGILNITYHMAFDEISDKKTAIDELVELGIDRILTKGGNNSALENLDNLKELIVYAGDRITIIPGAGINSKNRDMVISYTGAKEVHGTKIVGELKIK</sequence>
<dbReference type="AlphaFoldDB" id="A0A9N7JN09"/>
<dbReference type="Proteomes" id="UP001055437">
    <property type="component" value="Chromosome"/>
</dbReference>